<name>A0A3D9LEW6_9MICC</name>
<reference evidence="12 13" key="1">
    <citation type="submission" date="2018-07" db="EMBL/GenBank/DDBJ databases">
        <title>Sequencing the genomes of 1000 actinobacteria strains.</title>
        <authorList>
            <person name="Klenk H.-P."/>
        </authorList>
    </citation>
    <scope>NUCLEOTIDE SEQUENCE [LARGE SCALE GENOMIC DNA]</scope>
    <source>
        <strain evidence="12 13">DSM 14442</strain>
    </source>
</reference>
<evidence type="ECO:0000313" key="13">
    <source>
        <dbReference type="Proteomes" id="UP000256727"/>
    </source>
</evidence>
<dbReference type="Gene3D" id="3.40.50.1170">
    <property type="entry name" value="L-asparaginase, N-terminal domain"/>
    <property type="match status" value="1"/>
</dbReference>
<feature type="compositionally biased region" description="Gly residues" evidence="9">
    <location>
        <begin position="21"/>
        <end position="31"/>
    </location>
</feature>
<evidence type="ECO:0000259" key="10">
    <source>
        <dbReference type="Pfam" id="PF00710"/>
    </source>
</evidence>
<evidence type="ECO:0000259" key="11">
    <source>
        <dbReference type="Pfam" id="PF17763"/>
    </source>
</evidence>
<dbReference type="CDD" id="cd08964">
    <property type="entry name" value="L-asparaginase_II"/>
    <property type="match status" value="1"/>
</dbReference>
<keyword evidence="13" id="KW-1185">Reference proteome</keyword>
<accession>A0A3D9LEW6</accession>
<dbReference type="GO" id="GO:0004067">
    <property type="term" value="F:asparaginase activity"/>
    <property type="evidence" value="ECO:0007669"/>
    <property type="project" value="UniProtKB-UniRule"/>
</dbReference>
<dbReference type="InterPro" id="IPR037152">
    <property type="entry name" value="L-asparaginase_N_sf"/>
</dbReference>
<feature type="domain" description="Asparaginase/glutaminase C-terminal" evidence="11">
    <location>
        <begin position="219"/>
        <end position="333"/>
    </location>
</feature>
<dbReference type="InterPro" id="IPR027473">
    <property type="entry name" value="L-asparaginase_C"/>
</dbReference>
<dbReference type="GO" id="GO:0006528">
    <property type="term" value="P:asparagine metabolic process"/>
    <property type="evidence" value="ECO:0007669"/>
    <property type="project" value="InterPro"/>
</dbReference>
<dbReference type="Pfam" id="PF17763">
    <property type="entry name" value="Asparaginase_C"/>
    <property type="match status" value="1"/>
</dbReference>
<dbReference type="SUPFAM" id="SSF53774">
    <property type="entry name" value="Glutaminase/Asparaginase"/>
    <property type="match status" value="1"/>
</dbReference>
<evidence type="ECO:0000256" key="6">
    <source>
        <dbReference type="PIRSR" id="PIRSR001220-2"/>
    </source>
</evidence>
<dbReference type="SMART" id="SM00870">
    <property type="entry name" value="Asparaginase"/>
    <property type="match status" value="1"/>
</dbReference>
<organism evidence="12 13">
    <name type="scientific">Citricoccus muralis</name>
    <dbReference type="NCBI Taxonomy" id="169134"/>
    <lineage>
        <taxon>Bacteria</taxon>
        <taxon>Bacillati</taxon>
        <taxon>Actinomycetota</taxon>
        <taxon>Actinomycetes</taxon>
        <taxon>Micrococcales</taxon>
        <taxon>Micrococcaceae</taxon>
        <taxon>Citricoccus</taxon>
    </lineage>
</organism>
<evidence type="ECO:0000256" key="8">
    <source>
        <dbReference type="PROSITE-ProRule" id="PRU10100"/>
    </source>
</evidence>
<dbReference type="PANTHER" id="PTHR11707:SF28">
    <property type="entry name" value="60 KDA LYSOPHOSPHOLIPASE"/>
    <property type="match status" value="1"/>
</dbReference>
<dbReference type="RefSeq" id="WP_115932185.1">
    <property type="nucleotide sequence ID" value="NZ_QREH01000001.1"/>
</dbReference>
<dbReference type="InterPro" id="IPR040919">
    <property type="entry name" value="Asparaginase_C"/>
</dbReference>
<dbReference type="Proteomes" id="UP000256727">
    <property type="component" value="Unassembled WGS sequence"/>
</dbReference>
<comment type="similarity">
    <text evidence="1">Belongs to the asparaginase 1 family.</text>
</comment>
<dbReference type="OrthoDB" id="9788068at2"/>
<evidence type="ECO:0000256" key="4">
    <source>
        <dbReference type="ARBA" id="ARBA00049366"/>
    </source>
</evidence>
<protein>
    <recommendedName>
        <fullName evidence="2">asparaginase</fullName>
        <ecNumber evidence="2">3.5.1.1</ecNumber>
    </recommendedName>
</protein>
<dbReference type="PRINTS" id="PR00139">
    <property type="entry name" value="ASNGLNASE"/>
</dbReference>
<evidence type="ECO:0000256" key="5">
    <source>
        <dbReference type="PIRSR" id="PIRSR001220-1"/>
    </source>
</evidence>
<sequence>MARVHIIGTGGTIASRSGQAGASGEGTGRGDGSIASDTIGDLVASSPAAAVDGALQVTTEDVMTLGSYRLGLPEILEITAAALARAAEAEVDGVIVTHGTDTLEETAFLVDLVNGTDTTVVFTGAQRAADQPDSDGPRNLRQALTVASDPRFRGMGALIAFDGRVQTARGARKAHTTASQPFDGGATVGLFRNDELDLAARPVRPRALPLPGSGFGTTRVDVITAYPGSSPEALRHAAQSGAAGAVLAGTGVGNAGPGYAEAVADLVSSGIPVVLSTRVPNGPMVPIYGNGGGVDLIAAGAVSAGHLNPFQARILAAALLSGNPSTTEFTTLFSELR</sequence>
<dbReference type="Pfam" id="PF00710">
    <property type="entry name" value="Asparaginase"/>
    <property type="match status" value="1"/>
</dbReference>
<dbReference type="EC" id="3.5.1.1" evidence="2"/>
<dbReference type="InterPro" id="IPR027474">
    <property type="entry name" value="L-asparaginase_N"/>
</dbReference>
<comment type="catalytic activity">
    <reaction evidence="4">
        <text>L-asparagine + H2O = L-aspartate + NH4(+)</text>
        <dbReference type="Rhea" id="RHEA:21016"/>
        <dbReference type="ChEBI" id="CHEBI:15377"/>
        <dbReference type="ChEBI" id="CHEBI:28938"/>
        <dbReference type="ChEBI" id="CHEBI:29991"/>
        <dbReference type="ChEBI" id="CHEBI:58048"/>
        <dbReference type="EC" id="3.5.1.1"/>
    </reaction>
</comment>
<feature type="active site" evidence="7">
    <location>
        <position position="12"/>
    </location>
</feature>
<feature type="binding site" evidence="6">
    <location>
        <position position="67"/>
    </location>
    <ligand>
        <name>substrate</name>
    </ligand>
</feature>
<feature type="active site" description="O-isoaspartyl threonine intermediate" evidence="5">
    <location>
        <position position="12"/>
    </location>
</feature>
<dbReference type="PROSITE" id="PS51732">
    <property type="entry name" value="ASN_GLN_ASE_3"/>
    <property type="match status" value="1"/>
</dbReference>
<comment type="caution">
    <text evidence="12">The sequence shown here is derived from an EMBL/GenBank/DDBJ whole genome shotgun (WGS) entry which is preliminary data.</text>
</comment>
<evidence type="ECO:0000256" key="9">
    <source>
        <dbReference type="SAM" id="MobiDB-lite"/>
    </source>
</evidence>
<feature type="domain" description="L-asparaginase N-terminal" evidence="10">
    <location>
        <begin position="3"/>
        <end position="190"/>
    </location>
</feature>
<evidence type="ECO:0000256" key="1">
    <source>
        <dbReference type="ARBA" id="ARBA00010518"/>
    </source>
</evidence>
<dbReference type="PROSITE" id="PS00144">
    <property type="entry name" value="ASN_GLN_ASE_1"/>
    <property type="match status" value="1"/>
</dbReference>
<dbReference type="InterPro" id="IPR006034">
    <property type="entry name" value="Asparaginase/glutaminase-like"/>
</dbReference>
<dbReference type="InterPro" id="IPR027475">
    <property type="entry name" value="Asparaginase/glutaminase_AS2"/>
</dbReference>
<dbReference type="AlphaFoldDB" id="A0A3D9LEW6"/>
<proteinExistence type="inferred from homology"/>
<dbReference type="Gene3D" id="3.40.50.40">
    <property type="match status" value="1"/>
</dbReference>
<gene>
    <name evidence="12" type="ORF">C8E99_2041</name>
</gene>
<evidence type="ECO:0000256" key="3">
    <source>
        <dbReference type="ARBA" id="ARBA00022801"/>
    </source>
</evidence>
<feature type="active site" evidence="8">
    <location>
        <position position="100"/>
    </location>
</feature>
<evidence type="ECO:0000256" key="7">
    <source>
        <dbReference type="PROSITE-ProRule" id="PRU10099"/>
    </source>
</evidence>
<dbReference type="InterPro" id="IPR020827">
    <property type="entry name" value="Asparaginase/glutaminase_AS1"/>
</dbReference>
<dbReference type="InterPro" id="IPR004550">
    <property type="entry name" value="AsnASE_II"/>
</dbReference>
<evidence type="ECO:0000256" key="2">
    <source>
        <dbReference type="ARBA" id="ARBA00012920"/>
    </source>
</evidence>
<keyword evidence="3" id="KW-0378">Hydrolase</keyword>
<evidence type="ECO:0000313" key="12">
    <source>
        <dbReference type="EMBL" id="REE04214.1"/>
    </source>
</evidence>
<dbReference type="PROSITE" id="PS00917">
    <property type="entry name" value="ASN_GLN_ASE_2"/>
    <property type="match status" value="1"/>
</dbReference>
<dbReference type="EMBL" id="QREH01000001">
    <property type="protein sequence ID" value="REE04214.1"/>
    <property type="molecule type" value="Genomic_DNA"/>
</dbReference>
<dbReference type="SFLD" id="SFLDS00057">
    <property type="entry name" value="Glutaminase/Asparaginase"/>
    <property type="match status" value="1"/>
</dbReference>
<dbReference type="PIRSF" id="PIRSF001220">
    <property type="entry name" value="L-ASNase_gatD"/>
    <property type="match status" value="1"/>
</dbReference>
<feature type="binding site" evidence="6">
    <location>
        <begin position="100"/>
        <end position="101"/>
    </location>
    <ligand>
        <name>substrate</name>
    </ligand>
</feature>
<dbReference type="PANTHER" id="PTHR11707">
    <property type="entry name" value="L-ASPARAGINASE"/>
    <property type="match status" value="1"/>
</dbReference>
<dbReference type="InterPro" id="IPR036152">
    <property type="entry name" value="Asp/glu_Ase-like_sf"/>
</dbReference>
<dbReference type="PIRSF" id="PIRSF500176">
    <property type="entry name" value="L_ASNase"/>
    <property type="match status" value="1"/>
</dbReference>
<feature type="region of interest" description="Disordered" evidence="9">
    <location>
        <begin position="1"/>
        <end position="34"/>
    </location>
</feature>